<dbReference type="InterPro" id="IPR006145">
    <property type="entry name" value="PsdUridine_synth_RsuA/RluA"/>
</dbReference>
<dbReference type="InterPro" id="IPR020103">
    <property type="entry name" value="PsdUridine_synth_cat_dom_sf"/>
</dbReference>
<reference evidence="2" key="1">
    <citation type="submission" date="2014-11" db="EMBL/GenBank/DDBJ databases">
        <authorList>
            <person name="Amaro Gonzalez C."/>
        </authorList>
    </citation>
    <scope>NUCLEOTIDE SEQUENCE</scope>
</reference>
<sequence length="52" mass="5871">MIDGMRAGPELHLCHRLDKETTGTMLLARSEMAASRVQELFRTHQVEKKSGC</sequence>
<dbReference type="Gene3D" id="3.30.2350.10">
    <property type="entry name" value="Pseudouridine synthase"/>
    <property type="match status" value="1"/>
</dbReference>
<protein>
    <recommendedName>
        <fullName evidence="1">Pseudouridine synthase RsuA/RluA-like domain-containing protein</fullName>
    </recommendedName>
</protein>
<reference evidence="2" key="2">
    <citation type="journal article" date="2015" name="Fish Shellfish Immunol.">
        <title>Early steps in the European eel (Anguilla anguilla)-Vibrio vulnificus interaction in the gills: Role of the RtxA13 toxin.</title>
        <authorList>
            <person name="Callol A."/>
            <person name="Pajuelo D."/>
            <person name="Ebbesson L."/>
            <person name="Teles M."/>
            <person name="MacKenzie S."/>
            <person name="Amaro C."/>
        </authorList>
    </citation>
    <scope>NUCLEOTIDE SEQUENCE</scope>
</reference>
<evidence type="ECO:0000259" key="1">
    <source>
        <dbReference type="Pfam" id="PF00849"/>
    </source>
</evidence>
<proteinExistence type="predicted"/>
<name>A0A0E9QWL8_ANGAN</name>
<dbReference type="GO" id="GO:0003723">
    <property type="term" value="F:RNA binding"/>
    <property type="evidence" value="ECO:0007669"/>
    <property type="project" value="InterPro"/>
</dbReference>
<evidence type="ECO:0000313" key="2">
    <source>
        <dbReference type="EMBL" id="JAH21331.1"/>
    </source>
</evidence>
<dbReference type="EMBL" id="GBXM01087246">
    <property type="protein sequence ID" value="JAH21331.1"/>
    <property type="molecule type" value="Transcribed_RNA"/>
</dbReference>
<dbReference type="SUPFAM" id="SSF55120">
    <property type="entry name" value="Pseudouridine synthase"/>
    <property type="match status" value="1"/>
</dbReference>
<feature type="domain" description="Pseudouridine synthase RsuA/RluA-like" evidence="1">
    <location>
        <begin position="9"/>
        <end position="49"/>
    </location>
</feature>
<dbReference type="AlphaFoldDB" id="A0A0E9QWL8"/>
<organism evidence="2">
    <name type="scientific">Anguilla anguilla</name>
    <name type="common">European freshwater eel</name>
    <name type="synonym">Muraena anguilla</name>
    <dbReference type="NCBI Taxonomy" id="7936"/>
    <lineage>
        <taxon>Eukaryota</taxon>
        <taxon>Metazoa</taxon>
        <taxon>Chordata</taxon>
        <taxon>Craniata</taxon>
        <taxon>Vertebrata</taxon>
        <taxon>Euteleostomi</taxon>
        <taxon>Actinopterygii</taxon>
        <taxon>Neopterygii</taxon>
        <taxon>Teleostei</taxon>
        <taxon>Anguilliformes</taxon>
        <taxon>Anguillidae</taxon>
        <taxon>Anguilla</taxon>
    </lineage>
</organism>
<dbReference type="GO" id="GO:0009982">
    <property type="term" value="F:pseudouridine synthase activity"/>
    <property type="evidence" value="ECO:0007669"/>
    <property type="project" value="InterPro"/>
</dbReference>
<dbReference type="GO" id="GO:0001522">
    <property type="term" value="P:pseudouridine synthesis"/>
    <property type="evidence" value="ECO:0007669"/>
    <property type="project" value="InterPro"/>
</dbReference>
<accession>A0A0E9QWL8</accession>
<dbReference type="Pfam" id="PF00849">
    <property type="entry name" value="PseudoU_synth_2"/>
    <property type="match status" value="1"/>
</dbReference>